<feature type="transmembrane region" description="Helical" evidence="2">
    <location>
        <begin position="159"/>
        <end position="181"/>
    </location>
</feature>
<name>A0A0P9EUJ7_RHOGW</name>
<dbReference type="RefSeq" id="XP_018268872.1">
    <property type="nucleotide sequence ID" value="XM_018417879.1"/>
</dbReference>
<feature type="transmembrane region" description="Helical" evidence="2">
    <location>
        <begin position="119"/>
        <end position="139"/>
    </location>
</feature>
<keyword evidence="2" id="KW-1133">Transmembrane helix</keyword>
<dbReference type="PANTHER" id="PTHR40465:SF1">
    <property type="entry name" value="DUF6534 DOMAIN-CONTAINING PROTEIN"/>
    <property type="match status" value="1"/>
</dbReference>
<keyword evidence="2" id="KW-0812">Transmembrane</keyword>
<feature type="region of interest" description="Disordered" evidence="1">
    <location>
        <begin position="309"/>
        <end position="358"/>
    </location>
</feature>
<accession>A0A0P9EUJ7</accession>
<dbReference type="PANTHER" id="PTHR40465">
    <property type="entry name" value="CHROMOSOME 1, WHOLE GENOME SHOTGUN SEQUENCE"/>
    <property type="match status" value="1"/>
</dbReference>
<protein>
    <recommendedName>
        <fullName evidence="3">DUF6534 domain-containing protein</fullName>
    </recommendedName>
</protein>
<feature type="transmembrane region" description="Helical" evidence="2">
    <location>
        <begin position="87"/>
        <end position="107"/>
    </location>
</feature>
<evidence type="ECO:0000256" key="2">
    <source>
        <dbReference type="SAM" id="Phobius"/>
    </source>
</evidence>
<feature type="transmembrane region" description="Helical" evidence="2">
    <location>
        <begin position="42"/>
        <end position="67"/>
    </location>
</feature>
<dbReference type="GeneID" id="28978327"/>
<dbReference type="Proteomes" id="UP000053890">
    <property type="component" value="Unassembled WGS sequence"/>
</dbReference>
<evidence type="ECO:0000313" key="5">
    <source>
        <dbReference type="Proteomes" id="UP000053890"/>
    </source>
</evidence>
<keyword evidence="2" id="KW-0472">Membrane</keyword>
<feature type="compositionally biased region" description="Basic and acidic residues" evidence="1">
    <location>
        <begin position="348"/>
        <end position="358"/>
    </location>
</feature>
<feature type="domain" description="DUF6534" evidence="3">
    <location>
        <begin position="166"/>
        <end position="255"/>
    </location>
</feature>
<dbReference type="AlphaFoldDB" id="A0A0P9EUJ7"/>
<evidence type="ECO:0000256" key="1">
    <source>
        <dbReference type="SAM" id="MobiDB-lite"/>
    </source>
</evidence>
<dbReference type="InterPro" id="IPR045339">
    <property type="entry name" value="DUF6534"/>
</dbReference>
<sequence length="358" mass="38672">MSSAIVSTVGAVIVATCLSCFSCGIVVSLYGRYYARFSRDPAWIQVGAALGTALALVDTAFNASWAYKWGVTYFVRPQDLALLPFELTAYCFVMSTAVLAVQCFYLYRLYAVSNRNWIPVALLGAISFGCYGIALWMGYVCSQNSDNILAFADIRTQSWGWFAGVLVVDLATTVLMFWWLVFKPKKQSGGAVKTSTPLKKVVLMAAQTNLLSAVCQIAIVFLYATWPTSTYYTFFGLPEAKIYIGSFLATLNARSPHGSGAFDESSQSRKGFGGLSAAGTVAHQQPVHVTVRQEVNIDAEDDDVSLASRKGAGAGAAQGSMRFPATAQFATPSPPYRVQFDEQPGSVDAEKGGRHNAF</sequence>
<organism evidence="4 5">
    <name type="scientific">Rhodotorula graminis (strain WP1)</name>
    <dbReference type="NCBI Taxonomy" id="578459"/>
    <lineage>
        <taxon>Eukaryota</taxon>
        <taxon>Fungi</taxon>
        <taxon>Dikarya</taxon>
        <taxon>Basidiomycota</taxon>
        <taxon>Pucciniomycotina</taxon>
        <taxon>Microbotryomycetes</taxon>
        <taxon>Sporidiobolales</taxon>
        <taxon>Sporidiobolaceae</taxon>
        <taxon>Rhodotorula</taxon>
    </lineage>
</organism>
<evidence type="ECO:0000313" key="4">
    <source>
        <dbReference type="EMBL" id="KPV72823.1"/>
    </source>
</evidence>
<dbReference type="Pfam" id="PF20152">
    <property type="entry name" value="DUF6534"/>
    <property type="match status" value="1"/>
</dbReference>
<dbReference type="OMA" id="WELTANC"/>
<dbReference type="STRING" id="578459.A0A0P9EUJ7"/>
<feature type="transmembrane region" description="Helical" evidence="2">
    <location>
        <begin position="201"/>
        <end position="226"/>
    </location>
</feature>
<gene>
    <name evidence="4" type="ORF">RHOBADRAFT_55501</name>
</gene>
<dbReference type="OrthoDB" id="2523093at2759"/>
<reference evidence="4 5" key="1">
    <citation type="journal article" date="2015" name="Front. Microbiol.">
        <title>Genome sequence of the plant growth promoting endophytic yeast Rhodotorula graminis WP1.</title>
        <authorList>
            <person name="Firrincieli A."/>
            <person name="Otillar R."/>
            <person name="Salamov A."/>
            <person name="Schmutz J."/>
            <person name="Khan Z."/>
            <person name="Redman R.S."/>
            <person name="Fleck N.D."/>
            <person name="Lindquist E."/>
            <person name="Grigoriev I.V."/>
            <person name="Doty S.L."/>
        </authorList>
    </citation>
    <scope>NUCLEOTIDE SEQUENCE [LARGE SCALE GENOMIC DNA]</scope>
    <source>
        <strain evidence="4 5">WP1</strain>
    </source>
</reference>
<keyword evidence="5" id="KW-1185">Reference proteome</keyword>
<evidence type="ECO:0000259" key="3">
    <source>
        <dbReference type="Pfam" id="PF20152"/>
    </source>
</evidence>
<proteinExistence type="predicted"/>
<dbReference type="EMBL" id="KQ474085">
    <property type="protein sequence ID" value="KPV72823.1"/>
    <property type="molecule type" value="Genomic_DNA"/>
</dbReference>
<feature type="transmembrane region" description="Helical" evidence="2">
    <location>
        <begin position="6"/>
        <end position="30"/>
    </location>
</feature>